<dbReference type="InterPro" id="IPR050330">
    <property type="entry name" value="Bact_OuterMem_StrucFunc"/>
</dbReference>
<dbReference type="CDD" id="cd07185">
    <property type="entry name" value="OmpA_C-like"/>
    <property type="match status" value="1"/>
</dbReference>
<dbReference type="InterPro" id="IPR006664">
    <property type="entry name" value="OMP_bac"/>
</dbReference>
<dbReference type="PROSITE" id="PS51123">
    <property type="entry name" value="OMPA_2"/>
    <property type="match status" value="1"/>
</dbReference>
<keyword evidence="2 4" id="KW-0472">Membrane</keyword>
<protein>
    <submittedName>
        <fullName evidence="7">OmpA family protein</fullName>
    </submittedName>
</protein>
<reference evidence="7 8" key="1">
    <citation type="submission" date="2021-12" db="EMBL/GenBank/DDBJ databases">
        <title>Discovery of the Pendulisporaceae a myxobacterial family with distinct sporulation behavior and unique specialized metabolism.</title>
        <authorList>
            <person name="Garcia R."/>
            <person name="Popoff A."/>
            <person name="Bader C.D."/>
            <person name="Loehr J."/>
            <person name="Walesch S."/>
            <person name="Walt C."/>
            <person name="Boldt J."/>
            <person name="Bunk B."/>
            <person name="Haeckl F.J.F.P.J."/>
            <person name="Gunesch A.P."/>
            <person name="Birkelbach J."/>
            <person name="Nuebel U."/>
            <person name="Pietschmann T."/>
            <person name="Bach T."/>
            <person name="Mueller R."/>
        </authorList>
    </citation>
    <scope>NUCLEOTIDE SEQUENCE [LARGE SCALE GENOMIC DNA]</scope>
    <source>
        <strain evidence="7 8">MSr11954</strain>
    </source>
</reference>
<feature type="chain" id="PRO_5045938672" evidence="5">
    <location>
        <begin position="22"/>
        <end position="182"/>
    </location>
</feature>
<keyword evidence="3" id="KW-0998">Cell outer membrane</keyword>
<comment type="subcellular location">
    <subcellularLocation>
        <location evidence="1">Cell outer membrane</location>
    </subcellularLocation>
</comment>
<proteinExistence type="predicted"/>
<dbReference type="RefSeq" id="WP_394825855.1">
    <property type="nucleotide sequence ID" value="NZ_CP089984.1"/>
</dbReference>
<keyword evidence="8" id="KW-1185">Reference proteome</keyword>
<keyword evidence="5" id="KW-0732">Signal</keyword>
<dbReference type="Proteomes" id="UP001370348">
    <property type="component" value="Chromosome"/>
</dbReference>
<dbReference type="EMBL" id="CP089984">
    <property type="protein sequence ID" value="WXB16226.1"/>
    <property type="molecule type" value="Genomic_DNA"/>
</dbReference>
<dbReference type="SUPFAM" id="SSF103088">
    <property type="entry name" value="OmpA-like"/>
    <property type="match status" value="1"/>
</dbReference>
<dbReference type="PRINTS" id="PR01021">
    <property type="entry name" value="OMPADOMAIN"/>
</dbReference>
<evidence type="ECO:0000256" key="1">
    <source>
        <dbReference type="ARBA" id="ARBA00004442"/>
    </source>
</evidence>
<evidence type="ECO:0000256" key="3">
    <source>
        <dbReference type="ARBA" id="ARBA00023237"/>
    </source>
</evidence>
<dbReference type="Pfam" id="PF00691">
    <property type="entry name" value="OmpA"/>
    <property type="match status" value="1"/>
</dbReference>
<dbReference type="PANTHER" id="PTHR30329:SF21">
    <property type="entry name" value="LIPOPROTEIN YIAD-RELATED"/>
    <property type="match status" value="1"/>
</dbReference>
<evidence type="ECO:0000313" key="8">
    <source>
        <dbReference type="Proteomes" id="UP001370348"/>
    </source>
</evidence>
<evidence type="ECO:0000256" key="5">
    <source>
        <dbReference type="SAM" id="SignalP"/>
    </source>
</evidence>
<dbReference type="InterPro" id="IPR036737">
    <property type="entry name" value="OmpA-like_sf"/>
</dbReference>
<accession>A0ABZ2M4J6</accession>
<gene>
    <name evidence="7" type="ORF">LZC94_02885</name>
</gene>
<organism evidence="7 8">
    <name type="scientific">Pendulispora albinea</name>
    <dbReference type="NCBI Taxonomy" id="2741071"/>
    <lineage>
        <taxon>Bacteria</taxon>
        <taxon>Pseudomonadati</taxon>
        <taxon>Myxococcota</taxon>
        <taxon>Myxococcia</taxon>
        <taxon>Myxococcales</taxon>
        <taxon>Sorangiineae</taxon>
        <taxon>Pendulisporaceae</taxon>
        <taxon>Pendulispora</taxon>
    </lineage>
</organism>
<sequence length="182" mass="19259">MKIRSCFVLPMFGVSLLGVFAGGCAHEQQNPPPAMAPVARTAPAPETKAPPAFNGSAVSISGDIMAACNIVINKVDSAPKFDLEQSSLLPQDREVLDQVAKCVTTGPLKGRSLQLTGRADARGETEYNFALGEHRAESVGSYLTQLGVAKSKIVATSRGKLDATGTDESSWARDRRVDIALM</sequence>
<name>A0ABZ2M4J6_9BACT</name>
<dbReference type="InterPro" id="IPR006665">
    <property type="entry name" value="OmpA-like"/>
</dbReference>
<evidence type="ECO:0000259" key="6">
    <source>
        <dbReference type="PROSITE" id="PS51123"/>
    </source>
</evidence>
<dbReference type="PROSITE" id="PS51257">
    <property type="entry name" value="PROKAR_LIPOPROTEIN"/>
    <property type="match status" value="1"/>
</dbReference>
<dbReference type="Gene3D" id="3.30.1330.60">
    <property type="entry name" value="OmpA-like domain"/>
    <property type="match status" value="1"/>
</dbReference>
<evidence type="ECO:0000256" key="2">
    <source>
        <dbReference type="ARBA" id="ARBA00023136"/>
    </source>
</evidence>
<evidence type="ECO:0000256" key="4">
    <source>
        <dbReference type="PROSITE-ProRule" id="PRU00473"/>
    </source>
</evidence>
<feature type="domain" description="OmpA-like" evidence="6">
    <location>
        <begin position="68"/>
        <end position="182"/>
    </location>
</feature>
<dbReference type="PANTHER" id="PTHR30329">
    <property type="entry name" value="STATOR ELEMENT OF FLAGELLAR MOTOR COMPLEX"/>
    <property type="match status" value="1"/>
</dbReference>
<feature type="signal peptide" evidence="5">
    <location>
        <begin position="1"/>
        <end position="21"/>
    </location>
</feature>
<evidence type="ECO:0000313" key="7">
    <source>
        <dbReference type="EMBL" id="WXB16226.1"/>
    </source>
</evidence>